<keyword evidence="2" id="KW-0964">Secreted</keyword>
<dbReference type="SUPFAM" id="SSF50370">
    <property type="entry name" value="Ricin B-like lectins"/>
    <property type="match status" value="1"/>
</dbReference>
<dbReference type="GO" id="GO:0005201">
    <property type="term" value="F:extracellular matrix structural constituent"/>
    <property type="evidence" value="ECO:0007669"/>
    <property type="project" value="InterPro"/>
</dbReference>
<dbReference type="PROSITE" id="PS50820">
    <property type="entry name" value="LCCL"/>
    <property type="match status" value="1"/>
</dbReference>
<dbReference type="Gene3D" id="2.60.120.1000">
    <property type="match status" value="1"/>
</dbReference>
<evidence type="ECO:0000256" key="1">
    <source>
        <dbReference type="ARBA" id="ARBA00004613"/>
    </source>
</evidence>
<feature type="compositionally biased region" description="Basic and acidic residues" evidence="3">
    <location>
        <begin position="1144"/>
        <end position="1160"/>
    </location>
</feature>
<dbReference type="InterPro" id="IPR036056">
    <property type="entry name" value="Fibrinogen-like_C"/>
</dbReference>
<keyword evidence="7" id="KW-1185">Reference proteome</keyword>
<name>A0AAD9UP73_9APIC</name>
<dbReference type="RefSeq" id="XP_067803429.1">
    <property type="nucleotide sequence ID" value="XM_067946865.1"/>
</dbReference>
<dbReference type="Pfam" id="PF11362">
    <property type="entry name" value="DUF3161"/>
    <property type="match status" value="1"/>
</dbReference>
<dbReference type="KEGG" id="bdw:94336132"/>
<dbReference type="Pfam" id="PF00754">
    <property type="entry name" value="F5_F8_type_C"/>
    <property type="match status" value="1"/>
</dbReference>
<dbReference type="SUPFAM" id="SSF69848">
    <property type="entry name" value="LCCL domain"/>
    <property type="match status" value="1"/>
</dbReference>
<dbReference type="InterPro" id="IPR000885">
    <property type="entry name" value="Fib_collagen_C"/>
</dbReference>
<dbReference type="GeneID" id="94336132"/>
<dbReference type="InterPro" id="IPR008979">
    <property type="entry name" value="Galactose-bd-like_sf"/>
</dbReference>
<dbReference type="PANTHER" id="PTHR31331">
    <property type="entry name" value="LCCL DOMAIN PROTEIN (AFU_ORTHOLOGUE AFUA_5G08630)"/>
    <property type="match status" value="1"/>
</dbReference>
<dbReference type="Pfam" id="PF01410">
    <property type="entry name" value="COLFI"/>
    <property type="match status" value="1"/>
</dbReference>
<dbReference type="SUPFAM" id="SSF49785">
    <property type="entry name" value="Galactose-binding domain-like"/>
    <property type="match status" value="2"/>
</dbReference>
<organism evidence="6 7">
    <name type="scientific">Babesia duncani</name>
    <dbReference type="NCBI Taxonomy" id="323732"/>
    <lineage>
        <taxon>Eukaryota</taxon>
        <taxon>Sar</taxon>
        <taxon>Alveolata</taxon>
        <taxon>Apicomplexa</taxon>
        <taxon>Aconoidasida</taxon>
        <taxon>Piroplasmida</taxon>
        <taxon>Babesiidae</taxon>
        <taxon>Babesia</taxon>
    </lineage>
</organism>
<dbReference type="SUPFAM" id="SSF56496">
    <property type="entry name" value="Fibrinogen C-terminal domain-like"/>
    <property type="match status" value="1"/>
</dbReference>
<dbReference type="InterPro" id="IPR036609">
    <property type="entry name" value="LCCL_sf"/>
</dbReference>
<dbReference type="InterPro" id="IPR051957">
    <property type="entry name" value="CRISP-LCCL_domain"/>
</dbReference>
<keyword evidence="4" id="KW-1133">Transmembrane helix</keyword>
<protein>
    <submittedName>
        <fullName evidence="6">Bifunctional Ricin B</fullName>
    </submittedName>
</protein>
<keyword evidence="4" id="KW-0472">Membrane</keyword>
<dbReference type="InterPro" id="IPR035992">
    <property type="entry name" value="Ricin_B-like_lectins"/>
</dbReference>
<dbReference type="NCBIfam" id="NF040941">
    <property type="entry name" value="GGGWT_bact"/>
    <property type="match status" value="1"/>
</dbReference>
<dbReference type="Gene3D" id="2.60.120.560">
    <property type="entry name" value="Exo-inulinase, domain 1"/>
    <property type="match status" value="2"/>
</dbReference>
<comment type="caution">
    <text evidence="6">The sequence shown here is derived from an EMBL/GenBank/DDBJ whole genome shotgun (WGS) entry which is preliminary data.</text>
</comment>
<keyword evidence="4" id="KW-0812">Transmembrane</keyword>
<feature type="transmembrane region" description="Helical" evidence="4">
    <location>
        <begin position="247"/>
        <end position="268"/>
    </location>
</feature>
<feature type="domain" description="LCCL" evidence="5">
    <location>
        <begin position="1031"/>
        <end position="1091"/>
    </location>
</feature>
<dbReference type="InterPro" id="IPR004043">
    <property type="entry name" value="LCCL"/>
</dbReference>
<sequence length="1782" mass="201080">MDNTLLDLKSKFDSMIDDLLLVESRLKVELGSMYDPEIFDIHKTCDSLKNQITRLHESIDELYEAKKELVHVLQTQINAISAVRNLQGRLNCNNADDTQIDSIVNLANHLVSQWNDRFKTTTKDVISQPLVFTIPTNTKITISKTPQETNQHIAFIPITQFQFDNVPVLTKKRATLKQVNELYEYLYNDAIKKSALVLSITGEMVFRCVPVKLKDMVNNGIQVVGQTGKALYNHPIQSKYSKIQSVYIMKLINLFVFVINLFSLYSIILSEARNANEFYTFKEATATSNFIAPNNDVQKFSANRAFQIGSSYWCSTGNHGDKEFVSWTGELWDVAKIAQVEIFWEYAPKDVEISVSLTGDNFHVVLPFTETSGDQPSYKEIFNLHSQHESKFLRLTLRGATSEYFGIRYVHIVGGGDPLFIIKSGISSTKGEMCLQLENGKTDSMTRVILDTCSHAIAAADGRELWRQDHRQRIFSAISYPPMYLTSVEPSKQGYLVVGECEDNYEACRWEFMGNSQMALKTNHELCITQVEEYEDKAGMGNLLTRFKDTVKISSNGSSDGHEEKYTFDGDVKTYWASLIYEDSQTHISTLTIDFNQMVHATRIEIDWEYQPFSYYIEASEDNTIFKHVTSNLSNSSHITLDQLGPKEFKQLRIVMLKPHYIFGKAPGGFLYGIREIQLLASNMQTVVGDCKAAANSNDARDKYFVAYVGTFDSDLSKRITSMESQLHDDTNSIMEHVANLRERLDETTSCFQEKKEYDSKMNELTLEEMNLWSNVQKSKCDAMRPVTSFLSTIGESMNNPAEDCHVIKGHNKSATSGFYWIEPKCAKHPIRVYCDMESQTSIYVWNGKQHYSMPQSLHHLTSPLSIRYQCAALGLEPLIVKTRHQIEGIKRALFLMGDSESSGSYIPLGYRFTQTGVYKDLMNIYTFLKDPISGNSKVNADVWSSKNESHMEYNAAGLSLASGTIEYFDLETATLAGIVCSTNFTMQSNQPVELNCSDRLGKYDALIGGLNTNILVNCIEDCTEKTEYPVYGTDGLYSDHSSICRAAIHAGVILTTGSFTVSIESGLTSYAGSKENNIQSFGYNLKSRGLKNLLSDTKLEIPEHFGPDTKYSIRILPLERICPIVETHGSFLQVDPASTNGDKVSKSKQKDDSSKKQDDQKDDFDLLTFDPITRQEAARCIRDIDSLYGVDPKTIMHTIEQVAVVVSDVKKHLKPLESISNHQEHQLQVLSDRMDAVSSGAHHLKENSESHRFVFEKMLRDESKKGIHGSNPISIDYKSMAFDKTFLVYDTTLTHGGGSNWGYSNSPLEGHDSFIVQQSNLDASQHGEGSYAFLKSVQYANFEMNVDILSRTEGKIGVAFHVQDHFNYYLLVLDYLDSTKRLIKVQNGIATVLATNHDEGYIKNQWMQIKIVLVDYIINVSCDNQPVLSALDTSFVYGGLALYSCGSNGSFYFDKFSAKPLESQSVTLEDRLKHLSTLKCGEYRETYQGNFKENYEIQTPLWINTIFWGYSDLIGNKRNVIIQRNSPADTLGIGSVAIISNDMFCTQGYFEFRSMPHCPNGTIGAVVGYKDIENMILIELSSQGLTIRHLNGIKARELAHVNEPTLKNKRWNRIKITVSDKNLKVKVDDMEQETSVDIGHLKNIGTRIGLKSSNCHLSYFDDIQVSNEAFHTNSSTTTSLIQRSMGTAFMACVTTNHILSRLSLCQKMYRNNHTIQKCSKDFCEPCCEYHTSLLSPQEHASCIHMCRGNSQMVKDTITKFLSYVSNCTSFKGPGFSHCNEV</sequence>
<accession>A0AAD9UP73</accession>
<dbReference type="InterPro" id="IPR000421">
    <property type="entry name" value="FA58C"/>
</dbReference>
<feature type="region of interest" description="Disordered" evidence="3">
    <location>
        <begin position="1134"/>
        <end position="1161"/>
    </location>
</feature>
<evidence type="ECO:0000313" key="6">
    <source>
        <dbReference type="EMBL" id="KAK2196587.1"/>
    </source>
</evidence>
<dbReference type="PANTHER" id="PTHR31331:SF1">
    <property type="entry name" value="CYSTEINE RICH SECRETORY PROTEIN LCCL DOMAIN CONTAINING 2"/>
    <property type="match status" value="1"/>
</dbReference>
<dbReference type="Proteomes" id="UP001214638">
    <property type="component" value="Unassembled WGS sequence"/>
</dbReference>
<dbReference type="GO" id="GO:0005576">
    <property type="term" value="C:extracellular region"/>
    <property type="evidence" value="ECO:0007669"/>
    <property type="project" value="UniProtKB-SubCell"/>
</dbReference>
<gene>
    <name evidence="6" type="ORF">BdWA1_001834</name>
</gene>
<dbReference type="PROSITE" id="PS50231">
    <property type="entry name" value="RICIN_B_LECTIN"/>
    <property type="match status" value="1"/>
</dbReference>
<comment type="subcellular location">
    <subcellularLocation>
        <location evidence="1">Secreted</location>
    </subcellularLocation>
</comment>
<evidence type="ECO:0000256" key="4">
    <source>
        <dbReference type="SAM" id="Phobius"/>
    </source>
</evidence>
<dbReference type="Gene3D" id="2.80.10.50">
    <property type="match status" value="1"/>
</dbReference>
<dbReference type="Pfam" id="PF03815">
    <property type="entry name" value="LCCL"/>
    <property type="match status" value="1"/>
</dbReference>
<dbReference type="Gene3D" id="2.170.130.20">
    <property type="entry name" value="LCCL-like domain"/>
    <property type="match status" value="1"/>
</dbReference>
<evidence type="ECO:0000256" key="2">
    <source>
        <dbReference type="ARBA" id="ARBA00022525"/>
    </source>
</evidence>
<evidence type="ECO:0000313" key="7">
    <source>
        <dbReference type="Proteomes" id="UP001214638"/>
    </source>
</evidence>
<reference evidence="6" key="1">
    <citation type="journal article" date="2023" name="Nat. Microbiol.">
        <title>Babesia duncani multi-omics identifies virulence factors and drug targets.</title>
        <authorList>
            <person name="Singh P."/>
            <person name="Lonardi S."/>
            <person name="Liang Q."/>
            <person name="Vydyam P."/>
            <person name="Khabirova E."/>
            <person name="Fang T."/>
            <person name="Gihaz S."/>
            <person name="Thekkiniath J."/>
            <person name="Munshi M."/>
            <person name="Abel S."/>
            <person name="Ciampossin L."/>
            <person name="Batugedara G."/>
            <person name="Gupta M."/>
            <person name="Lu X.M."/>
            <person name="Lenz T."/>
            <person name="Chakravarty S."/>
            <person name="Cornillot E."/>
            <person name="Hu Y."/>
            <person name="Ma W."/>
            <person name="Gonzalez L.M."/>
            <person name="Sanchez S."/>
            <person name="Estrada K."/>
            <person name="Sanchez-Flores A."/>
            <person name="Montero E."/>
            <person name="Harb O.S."/>
            <person name="Le Roch K.G."/>
            <person name="Mamoun C.B."/>
        </authorList>
    </citation>
    <scope>NUCLEOTIDE SEQUENCE</scope>
    <source>
        <strain evidence="6">WA1</strain>
    </source>
</reference>
<evidence type="ECO:0000259" key="5">
    <source>
        <dbReference type="PROSITE" id="PS50820"/>
    </source>
</evidence>
<dbReference type="EMBL" id="JALLKP010000002">
    <property type="protein sequence ID" value="KAK2196587.1"/>
    <property type="molecule type" value="Genomic_DNA"/>
</dbReference>
<evidence type="ECO:0000256" key="3">
    <source>
        <dbReference type="SAM" id="MobiDB-lite"/>
    </source>
</evidence>
<proteinExistence type="predicted"/>
<dbReference type="SMART" id="SM00603">
    <property type="entry name" value="LCCL"/>
    <property type="match status" value="1"/>
</dbReference>
<dbReference type="Gene3D" id="2.60.120.260">
    <property type="entry name" value="Galactose-binding domain-like"/>
    <property type="match status" value="2"/>
</dbReference>